<dbReference type="KEGG" id="mrr:Moror_16791"/>
<dbReference type="AlphaFoldDB" id="V2XAH7"/>
<keyword evidence="2" id="KW-1185">Reference proteome</keyword>
<dbReference type="Proteomes" id="UP000017559">
    <property type="component" value="Unassembled WGS sequence"/>
</dbReference>
<sequence>MDPAKFETHCPGLNRSGKTVTQLICPTTTSSLTTPIINRIGEITVRFTGSISLVPRANARDGEWNESGRVTLEVHDTRPGTIQPTVLNQFLGI</sequence>
<proteinExistence type="predicted"/>
<comment type="caution">
    <text evidence="1">The sequence shown here is derived from an EMBL/GenBank/DDBJ whole genome shotgun (WGS) entry which is preliminary data.</text>
</comment>
<dbReference type="HOGENOM" id="CLU_2400177_0_0_1"/>
<reference evidence="1 2" key="1">
    <citation type="journal article" date="2014" name="BMC Genomics">
        <title>Genome and secretome analysis of the hemibiotrophic fungal pathogen, Moniliophthora roreri, which causes frosty pod rot disease of cacao: mechanisms of the biotrophic and necrotrophic phases.</title>
        <authorList>
            <person name="Meinhardt L.W."/>
            <person name="Costa G.G.L."/>
            <person name="Thomazella D.P.T."/>
            <person name="Teixeira P.J.P.L."/>
            <person name="Carazzolle M.F."/>
            <person name="Schuster S.C."/>
            <person name="Carlson J.E."/>
            <person name="Guiltinan M.J."/>
            <person name="Mieczkowski P."/>
            <person name="Farmer A."/>
            <person name="Ramaraj T."/>
            <person name="Crozier J."/>
            <person name="Davis R.E."/>
            <person name="Shao J."/>
            <person name="Melnick R.L."/>
            <person name="Pereira G.A.G."/>
            <person name="Bailey B.A."/>
        </authorList>
    </citation>
    <scope>NUCLEOTIDE SEQUENCE [LARGE SCALE GENOMIC DNA]</scope>
    <source>
        <strain evidence="1 2">MCA 2997</strain>
    </source>
</reference>
<organism evidence="1 2">
    <name type="scientific">Moniliophthora roreri (strain MCA 2997)</name>
    <name type="common">Cocoa frosty pod rot fungus</name>
    <name type="synonym">Crinipellis roreri</name>
    <dbReference type="NCBI Taxonomy" id="1381753"/>
    <lineage>
        <taxon>Eukaryota</taxon>
        <taxon>Fungi</taxon>
        <taxon>Dikarya</taxon>
        <taxon>Basidiomycota</taxon>
        <taxon>Agaricomycotina</taxon>
        <taxon>Agaricomycetes</taxon>
        <taxon>Agaricomycetidae</taxon>
        <taxon>Agaricales</taxon>
        <taxon>Marasmiineae</taxon>
        <taxon>Marasmiaceae</taxon>
        <taxon>Moniliophthora</taxon>
    </lineage>
</organism>
<dbReference type="EMBL" id="AWSO01000514">
    <property type="protein sequence ID" value="ESK89806.1"/>
    <property type="molecule type" value="Genomic_DNA"/>
</dbReference>
<name>V2XAH7_MONRO</name>
<gene>
    <name evidence="1" type="ORF">Moror_16791</name>
</gene>
<evidence type="ECO:0000313" key="2">
    <source>
        <dbReference type="Proteomes" id="UP000017559"/>
    </source>
</evidence>
<evidence type="ECO:0000313" key="1">
    <source>
        <dbReference type="EMBL" id="ESK89806.1"/>
    </source>
</evidence>
<accession>V2XAH7</accession>
<protein>
    <submittedName>
        <fullName evidence="1">Uncharacterized protein</fullName>
    </submittedName>
</protein>